<comment type="caution">
    <text evidence="1">The sequence shown here is derived from an EMBL/GenBank/DDBJ whole genome shotgun (WGS) entry which is preliminary data.</text>
</comment>
<name>A0A8B5Y7P8_BACLI</name>
<dbReference type="Proteomes" id="UP000435910">
    <property type="component" value="Unassembled WGS sequence"/>
</dbReference>
<protein>
    <submittedName>
        <fullName evidence="1">Uncharacterized protein</fullName>
    </submittedName>
</protein>
<gene>
    <name evidence="1" type="ORF">CHCC16736_3800</name>
</gene>
<dbReference type="EMBL" id="NILC01000029">
    <property type="protein sequence ID" value="TWL22331.1"/>
    <property type="molecule type" value="Genomic_DNA"/>
</dbReference>
<organism evidence="1 2">
    <name type="scientific">Bacillus licheniformis</name>
    <dbReference type="NCBI Taxonomy" id="1402"/>
    <lineage>
        <taxon>Bacteria</taxon>
        <taxon>Bacillati</taxon>
        <taxon>Bacillota</taxon>
        <taxon>Bacilli</taxon>
        <taxon>Bacillales</taxon>
        <taxon>Bacillaceae</taxon>
        <taxon>Bacillus</taxon>
    </lineage>
</organism>
<proteinExistence type="predicted"/>
<sequence length="39" mass="4707">MFTKGANTDWVVLLWYQLSKEMLNQKNGRKSHRREKISL</sequence>
<accession>A0A8B5Y7P8</accession>
<evidence type="ECO:0000313" key="1">
    <source>
        <dbReference type="EMBL" id="TWL22331.1"/>
    </source>
</evidence>
<dbReference type="AlphaFoldDB" id="A0A8B5Y7P8"/>
<evidence type="ECO:0000313" key="2">
    <source>
        <dbReference type="Proteomes" id="UP000435910"/>
    </source>
</evidence>
<reference evidence="1 2" key="1">
    <citation type="submission" date="2019-06" db="EMBL/GenBank/DDBJ databases">
        <title>Genome sequence analysis of &gt;100 Bacillus licheniformis strains suggests intrinsic resistance to this species.</title>
        <authorList>
            <person name="Wels M."/>
            <person name="Siezen R.J."/>
            <person name="Johansen E."/>
            <person name="Stuer-Lauridsen B."/>
            <person name="Bjerre K."/>
            <person name="Nielsen B.K.K."/>
        </authorList>
    </citation>
    <scope>NUCLEOTIDE SEQUENCE [LARGE SCALE GENOMIC DNA]</scope>
    <source>
        <strain evidence="1 2">BAC-16736</strain>
    </source>
</reference>